<evidence type="ECO:0000313" key="2">
    <source>
        <dbReference type="EMBL" id="RYJ42047.1"/>
    </source>
</evidence>
<keyword evidence="1" id="KW-0472">Membrane</keyword>
<feature type="transmembrane region" description="Helical" evidence="1">
    <location>
        <begin position="134"/>
        <end position="158"/>
    </location>
</feature>
<dbReference type="RefSeq" id="WP_129751554.1">
    <property type="nucleotide sequence ID" value="NZ_JUIW01000008.1"/>
</dbReference>
<evidence type="ECO:0000256" key="1">
    <source>
        <dbReference type="SAM" id="Phobius"/>
    </source>
</evidence>
<feature type="transmembrane region" description="Helical" evidence="1">
    <location>
        <begin position="24"/>
        <end position="44"/>
    </location>
</feature>
<feature type="transmembrane region" description="Helical" evidence="1">
    <location>
        <begin position="91"/>
        <end position="122"/>
    </location>
</feature>
<dbReference type="Proteomes" id="UP000289775">
    <property type="component" value="Unassembled WGS sequence"/>
</dbReference>
<comment type="caution">
    <text evidence="2">The sequence shown here is derived from an EMBL/GenBank/DDBJ whole genome shotgun (WGS) entry which is preliminary data.</text>
</comment>
<organism evidence="2 3">
    <name type="scientific">Flavobacterium beibuense</name>
    <dbReference type="NCBI Taxonomy" id="657326"/>
    <lineage>
        <taxon>Bacteria</taxon>
        <taxon>Pseudomonadati</taxon>
        <taxon>Bacteroidota</taxon>
        <taxon>Flavobacteriia</taxon>
        <taxon>Flavobacteriales</taxon>
        <taxon>Flavobacteriaceae</taxon>
        <taxon>Flavobacterium</taxon>
    </lineage>
</organism>
<keyword evidence="1" id="KW-1133">Transmembrane helix</keyword>
<dbReference type="OrthoDB" id="798769at2"/>
<feature type="transmembrane region" description="Helical" evidence="1">
    <location>
        <begin position="50"/>
        <end position="71"/>
    </location>
</feature>
<dbReference type="AlphaFoldDB" id="A0A444W816"/>
<evidence type="ECO:0000313" key="3">
    <source>
        <dbReference type="Proteomes" id="UP000289775"/>
    </source>
</evidence>
<dbReference type="EMBL" id="JUIW01000008">
    <property type="protein sequence ID" value="RYJ42047.1"/>
    <property type="molecule type" value="Genomic_DNA"/>
</dbReference>
<gene>
    <name evidence="2" type="ORF">NU09_2451</name>
</gene>
<sequence>MLVIKILLILTFLFVFYQDCKTRLVYWFLYPLIGILAFIVQAYFNNFIVAMVNSLFNMLLVATVLIVVAIYSKMIMKRDFINGSIGIGDLLLFLFLCFTFSTITFTILFSFSLLFSLILHFILNHKNKDATVPLAGYMSLFFATVYLTSFFINPVYLYSY</sequence>
<proteinExistence type="predicted"/>
<reference evidence="2 3" key="1">
    <citation type="submission" date="2014-12" db="EMBL/GenBank/DDBJ databases">
        <title>Genome sequence of Flavobacterium beibuense RSKm HC5.</title>
        <authorList>
            <person name="Kim J.F."/>
            <person name="Song J.Y."/>
            <person name="Kwak M.-J."/>
            <person name="Lee S.-W."/>
        </authorList>
    </citation>
    <scope>NUCLEOTIDE SEQUENCE [LARGE SCALE GENOMIC DNA]</scope>
    <source>
        <strain evidence="2 3">RSKm HC5</strain>
    </source>
</reference>
<keyword evidence="3" id="KW-1185">Reference proteome</keyword>
<name>A0A444W816_9FLAO</name>
<accession>A0A444W816</accession>
<keyword evidence="1" id="KW-0812">Transmembrane</keyword>
<protein>
    <submittedName>
        <fullName evidence="2">Putative bacterial general secretion pathway protein</fullName>
    </submittedName>
</protein>